<keyword evidence="11" id="KW-1185">Reference proteome</keyword>
<evidence type="ECO:0000256" key="7">
    <source>
        <dbReference type="PROSITE-ProRule" id="PRU01360"/>
    </source>
</evidence>
<dbReference type="InterPro" id="IPR012910">
    <property type="entry name" value="Plug_dom"/>
</dbReference>
<dbReference type="Gene3D" id="2.170.130.10">
    <property type="entry name" value="TonB-dependent receptor, plug domain"/>
    <property type="match status" value="1"/>
</dbReference>
<dbReference type="Gene3D" id="2.40.170.20">
    <property type="entry name" value="TonB-dependent receptor, beta-barrel domain"/>
    <property type="match status" value="1"/>
</dbReference>
<dbReference type="InterPro" id="IPR023997">
    <property type="entry name" value="TonB-dep_OMP_SusC/RagA_CS"/>
</dbReference>
<accession>A0ABX0X760</accession>
<dbReference type="InterPro" id="IPR037066">
    <property type="entry name" value="Plug_dom_sf"/>
</dbReference>
<comment type="similarity">
    <text evidence="7">Belongs to the TonB-dependent receptor family.</text>
</comment>
<comment type="subcellular location">
    <subcellularLocation>
        <location evidence="1 7">Cell outer membrane</location>
        <topology evidence="1 7">Multi-pass membrane protein</topology>
    </subcellularLocation>
</comment>
<evidence type="ECO:0000259" key="9">
    <source>
        <dbReference type="Pfam" id="PF07715"/>
    </source>
</evidence>
<keyword evidence="8" id="KW-0732">Signal</keyword>
<comment type="caution">
    <text evidence="10">The sequence shown here is derived from an EMBL/GenBank/DDBJ whole genome shotgun (WGS) entry which is preliminary data.</text>
</comment>
<name>A0ABX0X760_9BACT</name>
<feature type="chain" id="PRO_5045735625" evidence="8">
    <location>
        <begin position="22"/>
        <end position="996"/>
    </location>
</feature>
<dbReference type="SUPFAM" id="SSF49464">
    <property type="entry name" value="Carboxypeptidase regulatory domain-like"/>
    <property type="match status" value="1"/>
</dbReference>
<sequence>MQKRLLIFFAFFTLLCTCVRAQTTISGTVTDGTDALIGVSVRAIGTTSGTITDIDGKYSLSVPEGTEALGFTYLGYREIKEQIAGRTQVDILMSEATETLNEVVVVGYGIQQKSDLTGAVAVVDAQELMDIPTQNLGQALQGKVSGLQIIPTSGAPGAGAIFRIRGVGTFGDASPLFVVDGMILSDIDFINPADVANVSVLKDASATAIYGARGANGVLIITTKQGTGGGDGQVSVSAYTGTQEVSRRLDLLNATEYATIVNEIDANSGRAPRYADPESLGEGTDWQDLIFQTAPISSVQLSFQGGGDKGGFNLSTNYFSQQGIIDGSGFDRLTVRLNTSRSIKSWLRVGLNSSFIYSKSDNQNAGGILQGAYRADPITEPRDSLGNFGDTSLRGNSGNPLATQFYNYNKGQDYRGVGSAYLEADFLKHFTFRSNFGLDFSAGFNRRFSPVFFVSAAQQNEINDLNLTSSYQRNWLWENTVDYSNDFGLHHVDGLVGITYQDQFGEFVSGGRQRIQGSDPSLLYLGLGDQMTATNGNGINGGTFGVESFLGRVNYNYDGRYLLTVSARSDGSSRFGANFRRGFFPSVGLGWNISREGFWDGGELFSRMKIRSSYGVTGNDRIGQDRFTALVNSGLNAVFGSDEALNIGQTLQALANPNLRWEETTQFDFGIEMGFLSNRLLVDVDFFDKVTDGLLYRAPIPDYIGATEPFQNIAKVVNRGVELNINWRETAGKFSYSIGGNATFLDNEILSIDGEGGEFFDGGFGIGGVNSTRGVKGYPIGGFYGYELDGVFQNEDELGTFPQLGQQVIGDLRFRDRNGDGEVTAADRTLLGSPIPDLIIGVNGSIRYAGVDLNFGLTGQFGNEILNAKRASRFGTYNQETFFLDRFNGEGSSNTGPLATLAGQNVETVSSRYIESGNYIRLRSLQLGYTLPADISQKIRMQRFRVYVNGTNLLTSQEYSGYNPEVYPGGQFSSGIDRGTLYPVSRIVTFGLDASF</sequence>
<dbReference type="InterPro" id="IPR023996">
    <property type="entry name" value="TonB-dep_OMP_SusC/RagA"/>
</dbReference>
<evidence type="ECO:0000256" key="2">
    <source>
        <dbReference type="ARBA" id="ARBA00022448"/>
    </source>
</evidence>
<keyword evidence="6 7" id="KW-0998">Cell outer membrane</keyword>
<dbReference type="PROSITE" id="PS52016">
    <property type="entry name" value="TONB_DEPENDENT_REC_3"/>
    <property type="match status" value="1"/>
</dbReference>
<proteinExistence type="inferred from homology"/>
<reference evidence="10 11" key="1">
    <citation type="submission" date="2020-03" db="EMBL/GenBank/DDBJ databases">
        <title>Genomic Encyclopedia of Type Strains, Phase IV (KMG-IV): sequencing the most valuable type-strain genomes for metagenomic binning, comparative biology and taxonomic classification.</title>
        <authorList>
            <person name="Goeker M."/>
        </authorList>
    </citation>
    <scope>NUCLEOTIDE SEQUENCE [LARGE SCALE GENOMIC DNA]</scope>
    <source>
        <strain evidence="10 11">DSM 105096</strain>
    </source>
</reference>
<evidence type="ECO:0000313" key="11">
    <source>
        <dbReference type="Proteomes" id="UP000770785"/>
    </source>
</evidence>
<dbReference type="NCBIfam" id="TIGR04056">
    <property type="entry name" value="OMP_RagA_SusC"/>
    <property type="match status" value="1"/>
</dbReference>
<evidence type="ECO:0000256" key="5">
    <source>
        <dbReference type="ARBA" id="ARBA00023136"/>
    </source>
</evidence>
<dbReference type="Pfam" id="PF13715">
    <property type="entry name" value="CarbopepD_reg_2"/>
    <property type="match status" value="1"/>
</dbReference>
<keyword evidence="2 7" id="KW-0813">Transport</keyword>
<dbReference type="InterPro" id="IPR008969">
    <property type="entry name" value="CarboxyPept-like_regulatory"/>
</dbReference>
<keyword evidence="5 7" id="KW-0472">Membrane</keyword>
<feature type="signal peptide" evidence="8">
    <location>
        <begin position="1"/>
        <end position="21"/>
    </location>
</feature>
<keyword evidence="3 7" id="KW-1134">Transmembrane beta strand</keyword>
<dbReference type="RefSeq" id="WP_168035840.1">
    <property type="nucleotide sequence ID" value="NZ_JAATJH010000001.1"/>
</dbReference>
<dbReference type="Pfam" id="PF07715">
    <property type="entry name" value="Plug"/>
    <property type="match status" value="1"/>
</dbReference>
<keyword evidence="4 7" id="KW-0812">Transmembrane</keyword>
<evidence type="ECO:0000313" key="10">
    <source>
        <dbReference type="EMBL" id="NJC25065.1"/>
    </source>
</evidence>
<dbReference type="InterPro" id="IPR036942">
    <property type="entry name" value="Beta-barrel_TonB_sf"/>
</dbReference>
<evidence type="ECO:0000256" key="1">
    <source>
        <dbReference type="ARBA" id="ARBA00004571"/>
    </source>
</evidence>
<evidence type="ECO:0000256" key="8">
    <source>
        <dbReference type="SAM" id="SignalP"/>
    </source>
</evidence>
<dbReference type="Proteomes" id="UP000770785">
    <property type="component" value="Unassembled WGS sequence"/>
</dbReference>
<dbReference type="InterPro" id="IPR039426">
    <property type="entry name" value="TonB-dep_rcpt-like"/>
</dbReference>
<dbReference type="SUPFAM" id="SSF56935">
    <property type="entry name" value="Porins"/>
    <property type="match status" value="1"/>
</dbReference>
<evidence type="ECO:0000256" key="3">
    <source>
        <dbReference type="ARBA" id="ARBA00022452"/>
    </source>
</evidence>
<protein>
    <submittedName>
        <fullName evidence="10">TonB-linked SusC/RagA family outer membrane protein</fullName>
    </submittedName>
</protein>
<dbReference type="EMBL" id="JAATJH010000001">
    <property type="protein sequence ID" value="NJC25065.1"/>
    <property type="molecule type" value="Genomic_DNA"/>
</dbReference>
<dbReference type="Gene3D" id="2.60.40.1120">
    <property type="entry name" value="Carboxypeptidase-like, regulatory domain"/>
    <property type="match status" value="1"/>
</dbReference>
<gene>
    <name evidence="10" type="ORF">GGR27_000546</name>
</gene>
<evidence type="ECO:0000256" key="6">
    <source>
        <dbReference type="ARBA" id="ARBA00023237"/>
    </source>
</evidence>
<feature type="domain" description="TonB-dependent receptor plug" evidence="9">
    <location>
        <begin position="113"/>
        <end position="218"/>
    </location>
</feature>
<evidence type="ECO:0000256" key="4">
    <source>
        <dbReference type="ARBA" id="ARBA00022692"/>
    </source>
</evidence>
<dbReference type="NCBIfam" id="TIGR04057">
    <property type="entry name" value="SusC_RagA_signa"/>
    <property type="match status" value="1"/>
</dbReference>
<organism evidence="10 11">
    <name type="scientific">Neolewinella antarctica</name>
    <dbReference type="NCBI Taxonomy" id="442734"/>
    <lineage>
        <taxon>Bacteria</taxon>
        <taxon>Pseudomonadati</taxon>
        <taxon>Bacteroidota</taxon>
        <taxon>Saprospiria</taxon>
        <taxon>Saprospirales</taxon>
        <taxon>Lewinellaceae</taxon>
        <taxon>Neolewinella</taxon>
    </lineage>
</organism>